<organism evidence="1 2">
    <name type="scientific">Pelosinus baikalensis</name>
    <dbReference type="NCBI Taxonomy" id="2892015"/>
    <lineage>
        <taxon>Bacteria</taxon>
        <taxon>Bacillati</taxon>
        <taxon>Bacillota</taxon>
        <taxon>Negativicutes</taxon>
        <taxon>Selenomonadales</taxon>
        <taxon>Sporomusaceae</taxon>
        <taxon>Pelosinus</taxon>
    </lineage>
</organism>
<dbReference type="SUPFAM" id="SSF50475">
    <property type="entry name" value="FMN-binding split barrel"/>
    <property type="match status" value="1"/>
</dbReference>
<evidence type="ECO:0000313" key="1">
    <source>
        <dbReference type="EMBL" id="MCC5467727.1"/>
    </source>
</evidence>
<gene>
    <name evidence="1" type="ORF">LMF89_20540</name>
</gene>
<evidence type="ECO:0000313" key="2">
    <source>
        <dbReference type="Proteomes" id="UP001165492"/>
    </source>
</evidence>
<protein>
    <submittedName>
        <fullName evidence="1">Uncharacterized protein</fullName>
    </submittedName>
</protein>
<dbReference type="Proteomes" id="UP001165492">
    <property type="component" value="Unassembled WGS sequence"/>
</dbReference>
<sequence length="50" mass="5572">MDITRALRLLCEKNIPQRLDVVDSVIAGYLSKLTALEMTIEHLTGKASED</sequence>
<dbReference type="RefSeq" id="WP_229536677.1">
    <property type="nucleotide sequence ID" value="NZ_JAJHJB010000039.1"/>
</dbReference>
<reference evidence="1" key="1">
    <citation type="submission" date="2021-11" db="EMBL/GenBank/DDBJ databases">
        <title>Description of a new species Pelosinus isolated from the bottom sediments of Lake Baikal.</title>
        <authorList>
            <person name="Zakharyuk A."/>
        </authorList>
    </citation>
    <scope>NUCLEOTIDE SEQUENCE</scope>
    <source>
        <strain evidence="1">Bkl1</strain>
    </source>
</reference>
<comment type="caution">
    <text evidence="1">The sequence shown here is derived from an EMBL/GenBank/DDBJ whole genome shotgun (WGS) entry which is preliminary data.</text>
</comment>
<keyword evidence="2" id="KW-1185">Reference proteome</keyword>
<accession>A0ABS8HXM9</accession>
<proteinExistence type="predicted"/>
<dbReference type="EMBL" id="JAJHJB010000039">
    <property type="protein sequence ID" value="MCC5467727.1"/>
    <property type="molecule type" value="Genomic_DNA"/>
</dbReference>
<name>A0ABS8HXM9_9FIRM</name>